<keyword evidence="1 2" id="KW-0535">Nitrogen fixation</keyword>
<evidence type="ECO:0000256" key="2">
    <source>
        <dbReference type="HAMAP-Rule" id="MF_02117"/>
    </source>
</evidence>
<sequence length="92" mass="10680">MNDQTPDRYVTFLGLDCDAKADRMMEGLARLMATSDSRWVGYFELKLAEKQRMATDNLHFIGSQINSLRSFMEEIDDQDALDLLWNIEHNCC</sequence>
<dbReference type="OrthoDB" id="7689335at2"/>
<dbReference type="AlphaFoldDB" id="A0A285CS53"/>
<dbReference type="GO" id="GO:0009399">
    <property type="term" value="P:nitrogen fixation"/>
    <property type="evidence" value="ECO:0007669"/>
    <property type="project" value="UniProtKB-UniRule"/>
</dbReference>
<gene>
    <name evidence="2" type="primary">cowN</name>
    <name evidence="3" type="ORF">SAMN05878503_105164</name>
</gene>
<comment type="similarity">
    <text evidence="2">Belongs to the CowN family.</text>
</comment>
<dbReference type="InterPro" id="IPR024899">
    <property type="entry name" value="CowN"/>
</dbReference>
<evidence type="ECO:0000256" key="1">
    <source>
        <dbReference type="ARBA" id="ARBA00023231"/>
    </source>
</evidence>
<reference evidence="4" key="1">
    <citation type="submission" date="2017-08" db="EMBL/GenBank/DDBJ databases">
        <authorList>
            <person name="Varghese N."/>
            <person name="Submissions S."/>
        </authorList>
    </citation>
    <scope>NUCLEOTIDE SEQUENCE [LARGE SCALE GENOMIC DNA]</scope>
    <source>
        <strain evidence="4">JA234</strain>
    </source>
</reference>
<accession>A0A285CS53</accession>
<dbReference type="RefSeq" id="WP_097030246.1">
    <property type="nucleotide sequence ID" value="NZ_OAOQ01000005.1"/>
</dbReference>
<dbReference type="HAMAP" id="MF_02117">
    <property type="entry name" value="CowN"/>
    <property type="match status" value="1"/>
</dbReference>
<evidence type="ECO:0000313" key="4">
    <source>
        <dbReference type="Proteomes" id="UP000219467"/>
    </source>
</evidence>
<dbReference type="Proteomes" id="UP000219467">
    <property type="component" value="Unassembled WGS sequence"/>
</dbReference>
<dbReference type="Pfam" id="PF20543">
    <property type="entry name" value="CowN"/>
    <property type="match status" value="1"/>
</dbReference>
<protein>
    <recommendedName>
        <fullName evidence="2">N(2)-fixation sustaining protein CowN</fullName>
    </recommendedName>
    <alternativeName>
        <fullName evidence="2">CO weal-nitrogenase</fullName>
    </alternativeName>
</protein>
<name>A0A285CS53_9RHOB</name>
<dbReference type="NCBIfam" id="NF033689">
    <property type="entry name" value="N2Fix_CO_CowN"/>
    <property type="match status" value="1"/>
</dbReference>
<dbReference type="EMBL" id="OAOQ01000005">
    <property type="protein sequence ID" value="SNX70255.1"/>
    <property type="molecule type" value="Genomic_DNA"/>
</dbReference>
<organism evidence="3 4">
    <name type="scientific">Cereibacter ovatus</name>
    <dbReference type="NCBI Taxonomy" id="439529"/>
    <lineage>
        <taxon>Bacteria</taxon>
        <taxon>Pseudomonadati</taxon>
        <taxon>Pseudomonadota</taxon>
        <taxon>Alphaproteobacteria</taxon>
        <taxon>Rhodobacterales</taxon>
        <taxon>Paracoccaceae</taxon>
        <taxon>Cereibacter</taxon>
    </lineage>
</organism>
<comment type="function">
    <text evidence="2">Is required to sustain N(2)-dependent growth in the presence of low levels of carbon monoxide (CO). Probably acts by protecting the N(2) fixation ability of the nitrogenase complex, which is inactivated in the presence of CO.</text>
</comment>
<proteinExistence type="inferred from homology"/>
<evidence type="ECO:0000313" key="3">
    <source>
        <dbReference type="EMBL" id="SNX70255.1"/>
    </source>
</evidence>
<keyword evidence="4" id="KW-1185">Reference proteome</keyword>